<accession>A0AAD1WDC9</accession>
<protein>
    <submittedName>
        <fullName evidence="1">Uncharacterized protein</fullName>
    </submittedName>
</protein>
<organism evidence="1 2">
    <name type="scientific">Pelobates cultripes</name>
    <name type="common">Western spadefoot toad</name>
    <dbReference type="NCBI Taxonomy" id="61616"/>
    <lineage>
        <taxon>Eukaryota</taxon>
        <taxon>Metazoa</taxon>
        <taxon>Chordata</taxon>
        <taxon>Craniata</taxon>
        <taxon>Vertebrata</taxon>
        <taxon>Euteleostomi</taxon>
        <taxon>Amphibia</taxon>
        <taxon>Batrachia</taxon>
        <taxon>Anura</taxon>
        <taxon>Pelobatoidea</taxon>
        <taxon>Pelobatidae</taxon>
        <taxon>Pelobates</taxon>
    </lineage>
</organism>
<sequence length="121" mass="13450">MTPHSQSPYIHTNLVTVQQEGGQEALILTFRALNLWEVPSTSGAAESWKTKVKMGARLIVELRLCTGRAGGGRNNSFSAEPGILLHIGRFLRDAHTVFWAFGLERTEQVTFCNKNPKTKEP</sequence>
<gene>
    <name evidence="1" type="ORF">PECUL_23A051522</name>
</gene>
<proteinExistence type="predicted"/>
<evidence type="ECO:0000313" key="2">
    <source>
        <dbReference type="Proteomes" id="UP001295444"/>
    </source>
</evidence>
<evidence type="ECO:0000313" key="1">
    <source>
        <dbReference type="EMBL" id="CAH2306523.1"/>
    </source>
</evidence>
<reference evidence="1" key="1">
    <citation type="submission" date="2022-03" db="EMBL/GenBank/DDBJ databases">
        <authorList>
            <person name="Alioto T."/>
            <person name="Alioto T."/>
            <person name="Gomez Garrido J."/>
        </authorList>
    </citation>
    <scope>NUCLEOTIDE SEQUENCE</scope>
</reference>
<name>A0AAD1WDC9_PELCU</name>
<keyword evidence="2" id="KW-1185">Reference proteome</keyword>
<dbReference type="Proteomes" id="UP001295444">
    <property type="component" value="Chromosome 07"/>
</dbReference>
<dbReference type="EMBL" id="OW240918">
    <property type="protein sequence ID" value="CAH2306523.1"/>
    <property type="molecule type" value="Genomic_DNA"/>
</dbReference>
<dbReference type="AlphaFoldDB" id="A0AAD1WDC9"/>